<keyword evidence="6" id="KW-0539">Nucleus</keyword>
<dbReference type="GO" id="GO:0006397">
    <property type="term" value="P:mRNA processing"/>
    <property type="evidence" value="ECO:0007669"/>
    <property type="project" value="UniProtKB-KW"/>
</dbReference>
<evidence type="ECO:0000313" key="15">
    <source>
        <dbReference type="Proteomes" id="UP000620104"/>
    </source>
</evidence>
<evidence type="ECO:0000259" key="13">
    <source>
        <dbReference type="Pfam" id="PF23726"/>
    </source>
</evidence>
<dbReference type="InterPro" id="IPR015943">
    <property type="entry name" value="WD40/YVTN_repeat-like_dom_sf"/>
</dbReference>
<evidence type="ECO:0000256" key="6">
    <source>
        <dbReference type="ARBA" id="ARBA00023242"/>
    </source>
</evidence>
<dbReference type="AlphaFoldDB" id="A0A8H3TTP5"/>
<comment type="subunit">
    <text evidence="2">Associated with the spliceosome.</text>
</comment>
<proteinExistence type="inferred from homology"/>
<dbReference type="FunFam" id="2.130.10.10:FF:001143">
    <property type="entry name" value="Pre-mRNA-splicing factor rse-1, putative"/>
    <property type="match status" value="1"/>
</dbReference>
<dbReference type="Gene3D" id="2.130.10.10">
    <property type="entry name" value="YVTN repeat-like/Quinoprotein amine dehydrogenase"/>
    <property type="match status" value="3"/>
</dbReference>
<sequence length="1236" mass="135331">MHLLNLTLQPPTSITLAVLGNFIAPKAQEIAVCRGGTRLELLKLDAQSDPENPRMNVVCSTEAFGGVRNMVAFKLTGQGKDYLILSSDSGCLSILEFEMQPTPHFKSLYQETYGKTGTRRMVPGQWLAADPKGRSVMIGAIDKSKLVYILNRNAEGNLFPSSPLEAHKPHAIISAMIGVDVGYDNPLYACLETGYEEADSDWTGEAAQATQKMLSFYELDLGLNHVVRKESIPTDNRANLLVQVPGGQSAQTDKFEGPSGVLVCCEDHVMWQHHDAPAHRVPIPRRRNPLAAEGEERSVIIVAAVLHKIKGSFFFLLQNEDGDLFKVTIEHQDEDVRSLNIQYFDTIPVANSLCILKSGHLFAASEFGNHALYQFLSLGDDEEGTIWSSANYAANGATEEPLPYVYFTPRPLANLWQADTLQALDPIVDAKVTNLLGIASDTPQIYAVCGRGPRSTFRMLRHGLDVAEIVKSELPGTPNAVWTVKLRESDPYDSYIVLSFINGTLVLAIGNTIEEVQDTGFLSSAPTIAVQQIGDAGLLQVHPHGLRHVLEDKTVNEWPCPKGRTIIAATTNKRQVVLALSSAELVYFELDPMDGTLSEYQDRKALPANASCLSIAEVPEGRQRTPFLAVGCENQTVHIISLDHENTFTTLSLQALTAPPTSICLAEMFDTTIDKNRPTMFLNIGLQTGVLLRTVVDTVNGELTDTRTRFLGSQPAKLIRTEVHGAPAIMALSSRSWLNYTYQDRLDFAPLIYDSLEYASSFSAEMCPDGLIGVAGNTLRIFTVPRLGTKLKQDVLPLSYTPRKMIGHPTLPYFYVIESDNRTYGPAAVNRILAEKQSSGAKPDVALLELPAEEFGRPKAESGHWASVIRVVDPFFQPAPDAEDGSERPQRPESLLSIDLDEDEAAFSIAVVSFVEKPGVLCLVVGTAKNVTLSPRSTKGGFLRMYQISEDGKSLEYMHKTPIDDVPTVITGFQGHLLAGVGKALRIYELGKKQLLRKCENNTFPTAILSLNTQGSRIVVGDMQESTFFVTYKTVPNRQLLVFADDTQPRWITAVHMVDYETVACGDKFGNIFVNRLPEHVGASVDDDPTGAGILHERGWLMGAAHKTAMLAHYNVGGIVTSITKTPMVVGGRDVLIYTTLGGAVGALIPFTSKSDVDFMTDLEMHMRGEAISLVGRDHLSYRSYYAPVKGVTDGDLCEAFATLPYPRQQAIAGDLDKTVGDVLKKLEALRTSSAF</sequence>
<keyword evidence="15" id="KW-1185">Reference proteome</keyword>
<evidence type="ECO:0000313" key="14">
    <source>
        <dbReference type="EMBL" id="GHJ87050.1"/>
    </source>
</evidence>
<evidence type="ECO:0000256" key="4">
    <source>
        <dbReference type="ARBA" id="ARBA00022728"/>
    </source>
</evidence>
<dbReference type="Pfam" id="PF23726">
    <property type="entry name" value="Beta-prop_RSE1_2nd"/>
    <property type="match status" value="1"/>
</dbReference>
<dbReference type="GO" id="GO:0005681">
    <property type="term" value="C:spliceosomal complex"/>
    <property type="evidence" value="ECO:0007669"/>
    <property type="project" value="UniProtKB-KW"/>
</dbReference>
<evidence type="ECO:0000256" key="5">
    <source>
        <dbReference type="ARBA" id="ARBA00023187"/>
    </source>
</evidence>
<dbReference type="FunFam" id="2.130.10.10:FF:000628">
    <property type="entry name" value="Pre-mRNA-splicing factor RSE1"/>
    <property type="match status" value="1"/>
</dbReference>
<dbReference type="InterPro" id="IPR004871">
    <property type="entry name" value="RSE1/DDB1/CPSF1_C"/>
</dbReference>
<dbReference type="GO" id="GO:0003676">
    <property type="term" value="F:nucleic acid binding"/>
    <property type="evidence" value="ECO:0007669"/>
    <property type="project" value="InterPro"/>
</dbReference>
<reference evidence="14" key="1">
    <citation type="submission" date="2020-07" db="EMBL/GenBank/DDBJ databases">
        <title>Draft Genome Sequence of a Deep-Sea Yeast, Naganishia (Cryptococcus) liquefaciens strain N6.</title>
        <authorList>
            <person name="Han Y.W."/>
            <person name="Kajitani R."/>
            <person name="Morimoto H."/>
            <person name="Parhat M."/>
            <person name="Tsubouchi H."/>
            <person name="Bakenova O."/>
            <person name="Ogata M."/>
            <person name="Argunhan B."/>
            <person name="Aoki R."/>
            <person name="Kajiwara S."/>
            <person name="Itoh T."/>
            <person name="Iwasaki H."/>
        </authorList>
    </citation>
    <scope>NUCLEOTIDE SEQUENCE</scope>
    <source>
        <strain evidence="14">N6</strain>
    </source>
</reference>
<name>A0A8H3TTP5_9TREE</name>
<evidence type="ECO:0000256" key="1">
    <source>
        <dbReference type="ARBA" id="ARBA00004123"/>
    </source>
</evidence>
<keyword evidence="4" id="KW-0747">Spliceosome</keyword>
<dbReference type="InterPro" id="IPR058543">
    <property type="entry name" value="Beta-prop_RSE1/DDB1/CPSF1_2nd"/>
</dbReference>
<comment type="subcellular location">
    <subcellularLocation>
        <location evidence="1">Nucleus</location>
    </subcellularLocation>
</comment>
<dbReference type="Proteomes" id="UP000620104">
    <property type="component" value="Unassembled WGS sequence"/>
</dbReference>
<keyword evidence="3" id="KW-0507">mRNA processing</keyword>
<protein>
    <recommendedName>
        <fullName evidence="8">Pre-mRNA-splicing factor RSE1</fullName>
    </recommendedName>
    <alternativeName>
        <fullName evidence="10">Pre-mRNA-splicing factor rse1</fullName>
    </alternativeName>
</protein>
<dbReference type="InterPro" id="IPR050358">
    <property type="entry name" value="RSE1/DDB1/CFT1"/>
</dbReference>
<evidence type="ECO:0000256" key="10">
    <source>
        <dbReference type="ARBA" id="ARBA00068521"/>
    </source>
</evidence>
<accession>A0A8H3TTP5</accession>
<evidence type="ECO:0000259" key="12">
    <source>
        <dbReference type="Pfam" id="PF10433"/>
    </source>
</evidence>
<comment type="similarity">
    <text evidence="7">Belongs to the RSE1 family.</text>
</comment>
<dbReference type="InterPro" id="IPR018846">
    <property type="entry name" value="Beta-prop_RSE1/DDB1/CPSF1_1st"/>
</dbReference>
<gene>
    <name evidence="14" type="ORF">NliqN6_3452</name>
</gene>
<comment type="function">
    <text evidence="9">Involved in pre-mRNA splicing and cell cycle control.</text>
</comment>
<evidence type="ECO:0000256" key="9">
    <source>
        <dbReference type="ARBA" id="ARBA00055157"/>
    </source>
</evidence>
<dbReference type="OrthoDB" id="436637at2759"/>
<organism evidence="14 15">
    <name type="scientific">Naganishia liquefaciens</name>
    <dbReference type="NCBI Taxonomy" id="104408"/>
    <lineage>
        <taxon>Eukaryota</taxon>
        <taxon>Fungi</taxon>
        <taxon>Dikarya</taxon>
        <taxon>Basidiomycota</taxon>
        <taxon>Agaricomycotina</taxon>
        <taxon>Tremellomycetes</taxon>
        <taxon>Filobasidiales</taxon>
        <taxon>Filobasidiaceae</taxon>
        <taxon>Naganishia</taxon>
    </lineage>
</organism>
<feature type="domain" description="RSE1/DDB1/CPSF1 C-terminal" evidence="11">
    <location>
        <begin position="894"/>
        <end position="1202"/>
    </location>
</feature>
<evidence type="ECO:0000256" key="2">
    <source>
        <dbReference type="ARBA" id="ARBA00011524"/>
    </source>
</evidence>
<dbReference type="Pfam" id="PF03178">
    <property type="entry name" value="CPSF_A"/>
    <property type="match status" value="1"/>
</dbReference>
<evidence type="ECO:0000256" key="8">
    <source>
        <dbReference type="ARBA" id="ARBA00040134"/>
    </source>
</evidence>
<evidence type="ECO:0000256" key="3">
    <source>
        <dbReference type="ARBA" id="ARBA00022664"/>
    </source>
</evidence>
<dbReference type="Pfam" id="PF10433">
    <property type="entry name" value="Beta-prop_RSE1_1st"/>
    <property type="match status" value="1"/>
</dbReference>
<feature type="domain" description="RSE1/DDB1/CPSF1 second beta-propeller" evidence="13">
    <location>
        <begin position="467"/>
        <end position="784"/>
    </location>
</feature>
<keyword evidence="5" id="KW-0508">mRNA splicing</keyword>
<comment type="caution">
    <text evidence="14">The sequence shown here is derived from an EMBL/GenBank/DDBJ whole genome shotgun (WGS) entry which is preliminary data.</text>
</comment>
<evidence type="ECO:0000259" key="11">
    <source>
        <dbReference type="Pfam" id="PF03178"/>
    </source>
</evidence>
<dbReference type="GO" id="GO:0008380">
    <property type="term" value="P:RNA splicing"/>
    <property type="evidence" value="ECO:0007669"/>
    <property type="project" value="UniProtKB-KW"/>
</dbReference>
<evidence type="ECO:0000256" key="7">
    <source>
        <dbReference type="ARBA" id="ARBA00038266"/>
    </source>
</evidence>
<dbReference type="EMBL" id="BLZA01000020">
    <property type="protein sequence ID" value="GHJ87050.1"/>
    <property type="molecule type" value="Genomic_DNA"/>
</dbReference>
<feature type="domain" description="RSE1/DDB1/CPSF1 first beta-propeller" evidence="12">
    <location>
        <begin position="13"/>
        <end position="379"/>
    </location>
</feature>
<dbReference type="PANTHER" id="PTHR10644">
    <property type="entry name" value="DNA REPAIR/RNA PROCESSING CPSF FAMILY"/>
    <property type="match status" value="1"/>
</dbReference>